<dbReference type="HAMAP" id="MF_03014">
    <property type="entry name" value="KFase"/>
    <property type="match status" value="1"/>
</dbReference>
<evidence type="ECO:0000259" key="4">
    <source>
        <dbReference type="Pfam" id="PF20434"/>
    </source>
</evidence>
<comment type="domain">
    <text evidence="3">The main chain amide nitrogen atoms of the second glycine and its adjacent residue in the HGGXW motif define the oxyanion hole, and stabilize the oxyanion that forms during the nucleophilic attack by the catalytic serine during substrate cleavage.</text>
</comment>
<sequence>MSIQTFTRCYGPTGGEDARSIDLYFPAQANKSSPLIVFIHGGAWRTEDKADYKQLCTGFSELGYACASVNYRLSLKENGKQPTVQHPDHIIDVGKAVEYLYNSPTEQYDPKQIYLVGHSAGAHIAMMLLLDTKLPYHQYIAGIIGVSGIYDIPLLVKTFPSYLDFIEQAFGSDQATFYQASPISKSSDASNKQKPIIIAQSPEDSLIDNDQALVMDQHLKKLQHENIALDMALTGDHYDIMKTEKLERLVKRLFE</sequence>
<keyword evidence="2 3" id="KW-0823">Tryptophan catabolism</keyword>
<organism evidence="5">
    <name type="scientific">Mucor ambiguus</name>
    <dbReference type="NCBI Taxonomy" id="91626"/>
    <lineage>
        <taxon>Eukaryota</taxon>
        <taxon>Fungi</taxon>
        <taxon>Fungi incertae sedis</taxon>
        <taxon>Mucoromycota</taxon>
        <taxon>Mucoromycotina</taxon>
        <taxon>Mucoromycetes</taxon>
        <taxon>Mucorales</taxon>
        <taxon>Mucorineae</taxon>
        <taxon>Mucoraceae</taxon>
        <taxon>Mucor</taxon>
    </lineage>
</organism>
<comment type="pathway">
    <text evidence="3">Amino-acid degradation; L-tryptophan degradation via kynurenine pathway; L-kynurenine from L-tryptophan: step 2/2.</text>
</comment>
<dbReference type="PANTHER" id="PTHR48081:SF33">
    <property type="entry name" value="KYNURENINE FORMAMIDASE"/>
    <property type="match status" value="1"/>
</dbReference>
<gene>
    <name evidence="5" type="ORF">MAM1_0370c10110</name>
</gene>
<feature type="active site" evidence="3">
    <location>
        <position position="237"/>
    </location>
</feature>
<dbReference type="Gene3D" id="3.40.50.1820">
    <property type="entry name" value="alpha/beta hydrolase"/>
    <property type="match status" value="1"/>
</dbReference>
<comment type="subunit">
    <text evidence="3">Homodimer.</text>
</comment>
<evidence type="ECO:0000313" key="5">
    <source>
        <dbReference type="EMBL" id="GAN10567.1"/>
    </source>
</evidence>
<dbReference type="STRING" id="91626.A0A0C9N3E4"/>
<feature type="domain" description="BD-FAE-like" evidence="4">
    <location>
        <begin position="21"/>
        <end position="218"/>
    </location>
</feature>
<dbReference type="InterPro" id="IPR027519">
    <property type="entry name" value="KFase_ver/fungi-typ"/>
</dbReference>
<dbReference type="EMBL" id="DF836659">
    <property type="protein sequence ID" value="GAN10567.1"/>
    <property type="molecule type" value="Genomic_DNA"/>
</dbReference>
<feature type="active site" description="Nucleophile" evidence="3">
    <location>
        <position position="119"/>
    </location>
</feature>
<feature type="short sequence motif" description="HGGXW" evidence="3">
    <location>
        <begin position="40"/>
        <end position="44"/>
    </location>
</feature>
<dbReference type="Proteomes" id="UP000053815">
    <property type="component" value="Unassembled WGS sequence"/>
</dbReference>
<dbReference type="GO" id="GO:0019441">
    <property type="term" value="P:L-tryptophan catabolic process to kynurenine"/>
    <property type="evidence" value="ECO:0007669"/>
    <property type="project" value="UniProtKB-UniRule"/>
</dbReference>
<dbReference type="GO" id="GO:0004061">
    <property type="term" value="F:arylformamidase activity"/>
    <property type="evidence" value="ECO:0007669"/>
    <property type="project" value="UniProtKB-UniRule"/>
</dbReference>
<dbReference type="EC" id="3.5.1.9" evidence="3"/>
<proteinExistence type="inferred from homology"/>
<comment type="function">
    <text evidence="3">Catalyzes the hydrolysis of N-formyl-L-kynurenine to L-kynurenine, the second step in the kynurenine pathway of tryptophan degradation. Kynurenine may be further oxidized to nicotinic acid, NAD(H) and NADP(H). Required for elimination of toxic metabolites.</text>
</comment>
<keyword evidence="6" id="KW-1185">Reference proteome</keyword>
<keyword evidence="1 3" id="KW-0378">Hydrolase</keyword>
<protein>
    <recommendedName>
        <fullName evidence="3">Kynurenine formamidase</fullName>
        <shortName evidence="3">KFA</shortName>
        <shortName evidence="3">KFase</shortName>
        <ecNumber evidence="3">3.5.1.9</ecNumber>
    </recommendedName>
    <alternativeName>
        <fullName evidence="3">Arylformamidase</fullName>
    </alternativeName>
    <alternativeName>
        <fullName evidence="3">N-formylkynurenine formamidase</fullName>
        <shortName evidence="3">FKF</shortName>
    </alternativeName>
</protein>
<dbReference type="InterPro" id="IPR049492">
    <property type="entry name" value="BD-FAE-like_dom"/>
</dbReference>
<dbReference type="Pfam" id="PF20434">
    <property type="entry name" value="BD-FAE"/>
    <property type="match status" value="1"/>
</dbReference>
<comment type="similarity">
    <text evidence="3">Belongs to the kynurenine formamidase family.</text>
</comment>
<dbReference type="GO" id="GO:0034354">
    <property type="term" value="P:'de novo' NAD+ biosynthetic process from L-tryptophan"/>
    <property type="evidence" value="ECO:0007669"/>
    <property type="project" value="UniProtKB-UniRule"/>
</dbReference>
<dbReference type="OrthoDB" id="6495301at2759"/>
<evidence type="ECO:0000256" key="2">
    <source>
        <dbReference type="ARBA" id="ARBA00023079"/>
    </source>
</evidence>
<dbReference type="SUPFAM" id="SSF53474">
    <property type="entry name" value="alpha/beta-Hydrolases"/>
    <property type="match status" value="1"/>
</dbReference>
<dbReference type="InterPro" id="IPR029058">
    <property type="entry name" value="AB_hydrolase_fold"/>
</dbReference>
<evidence type="ECO:0000256" key="1">
    <source>
        <dbReference type="ARBA" id="ARBA00022801"/>
    </source>
</evidence>
<dbReference type="AlphaFoldDB" id="A0A0C9N3E4"/>
<dbReference type="UniPathway" id="UPA00333">
    <property type="reaction ID" value="UER00454"/>
</dbReference>
<feature type="active site" evidence="3">
    <location>
        <position position="204"/>
    </location>
</feature>
<name>A0A0C9N3E4_9FUNG</name>
<evidence type="ECO:0000313" key="6">
    <source>
        <dbReference type="Proteomes" id="UP000053815"/>
    </source>
</evidence>
<reference evidence="5" key="1">
    <citation type="submission" date="2014-09" db="EMBL/GenBank/DDBJ databases">
        <title>Draft genome sequence of an oleaginous Mucoromycotina fungus Mucor ambiguus NBRC6742.</title>
        <authorList>
            <person name="Takeda I."/>
            <person name="Yamane N."/>
            <person name="Morita T."/>
            <person name="Tamano K."/>
            <person name="Machida M."/>
            <person name="Baker S."/>
            <person name="Koike H."/>
        </authorList>
    </citation>
    <scope>NUCLEOTIDE SEQUENCE</scope>
    <source>
        <strain evidence="5">NBRC 6742</strain>
    </source>
</reference>
<evidence type="ECO:0000256" key="3">
    <source>
        <dbReference type="HAMAP-Rule" id="MF_03014"/>
    </source>
</evidence>
<accession>A0A0C9N3E4</accession>
<comment type="catalytic activity">
    <reaction evidence="3">
        <text>N-formyl-L-kynurenine + H2O = L-kynurenine + formate + H(+)</text>
        <dbReference type="Rhea" id="RHEA:13009"/>
        <dbReference type="ChEBI" id="CHEBI:15377"/>
        <dbReference type="ChEBI" id="CHEBI:15378"/>
        <dbReference type="ChEBI" id="CHEBI:15740"/>
        <dbReference type="ChEBI" id="CHEBI:57959"/>
        <dbReference type="ChEBI" id="CHEBI:58629"/>
        <dbReference type="EC" id="3.5.1.9"/>
    </reaction>
</comment>
<dbReference type="InterPro" id="IPR050300">
    <property type="entry name" value="GDXG_lipolytic_enzyme"/>
</dbReference>
<dbReference type="PANTHER" id="PTHR48081">
    <property type="entry name" value="AB HYDROLASE SUPERFAMILY PROTEIN C4A8.06C"/>
    <property type="match status" value="1"/>
</dbReference>